<feature type="coiled-coil region" evidence="1">
    <location>
        <begin position="428"/>
        <end position="578"/>
    </location>
</feature>
<reference evidence="2" key="2">
    <citation type="submission" date="2025-09" db="UniProtKB">
        <authorList>
            <consortium name="Ensembl"/>
        </authorList>
    </citation>
    <scope>IDENTIFICATION</scope>
</reference>
<proteinExistence type="predicted"/>
<dbReference type="GO" id="GO:0005814">
    <property type="term" value="C:centriole"/>
    <property type="evidence" value="ECO:0007669"/>
    <property type="project" value="TreeGrafter"/>
</dbReference>
<dbReference type="InterPro" id="IPR038810">
    <property type="entry name" value="CNTLN"/>
</dbReference>
<dbReference type="PANTHER" id="PTHR18957:SF0">
    <property type="entry name" value="CENTLEIN"/>
    <property type="match status" value="1"/>
</dbReference>
<organism evidence="2 3">
    <name type="scientific">Mola mola</name>
    <name type="common">Ocean sunfish</name>
    <name type="synonym">Tetraodon mola</name>
    <dbReference type="NCBI Taxonomy" id="94237"/>
    <lineage>
        <taxon>Eukaryota</taxon>
        <taxon>Metazoa</taxon>
        <taxon>Chordata</taxon>
        <taxon>Craniata</taxon>
        <taxon>Vertebrata</taxon>
        <taxon>Euteleostomi</taxon>
        <taxon>Actinopterygii</taxon>
        <taxon>Neopterygii</taxon>
        <taxon>Teleostei</taxon>
        <taxon>Neoteleostei</taxon>
        <taxon>Acanthomorphata</taxon>
        <taxon>Eupercaria</taxon>
        <taxon>Tetraodontiformes</taxon>
        <taxon>Molidae</taxon>
        <taxon>Mola</taxon>
    </lineage>
</organism>
<protein>
    <submittedName>
        <fullName evidence="2">Uncharacterized protein</fullName>
    </submittedName>
</protein>
<dbReference type="AlphaFoldDB" id="A0A3Q3WGV5"/>
<accession>A0A3Q3WGV5</accession>
<keyword evidence="3" id="KW-1185">Reference proteome</keyword>
<feature type="coiled-coil region" evidence="1">
    <location>
        <begin position="203"/>
        <end position="292"/>
    </location>
</feature>
<reference evidence="2" key="1">
    <citation type="submission" date="2025-08" db="UniProtKB">
        <authorList>
            <consortium name="Ensembl"/>
        </authorList>
    </citation>
    <scope>IDENTIFICATION</scope>
</reference>
<dbReference type="STRING" id="94237.ENSMMOP00000008084"/>
<feature type="coiled-coil region" evidence="1">
    <location>
        <begin position="63"/>
        <end position="128"/>
    </location>
</feature>
<name>A0A3Q3WGV5_MOLML</name>
<dbReference type="GO" id="GO:0005813">
    <property type="term" value="C:centrosome"/>
    <property type="evidence" value="ECO:0007669"/>
    <property type="project" value="TreeGrafter"/>
</dbReference>
<dbReference type="Ensembl" id="ENSMMOT00000008233.1">
    <property type="protein sequence ID" value="ENSMMOP00000008084.1"/>
    <property type="gene ID" value="ENSMMOG00000006267.1"/>
</dbReference>
<evidence type="ECO:0000256" key="1">
    <source>
        <dbReference type="SAM" id="Coils"/>
    </source>
</evidence>
<evidence type="ECO:0000313" key="3">
    <source>
        <dbReference type="Proteomes" id="UP000261620"/>
    </source>
</evidence>
<dbReference type="PANTHER" id="PTHR18957">
    <property type="entry name" value="CENTLEIN"/>
    <property type="match status" value="1"/>
</dbReference>
<keyword evidence="1" id="KW-0175">Coiled coil</keyword>
<sequence length="740" mass="85782">MILEDQVRSLSDELLQCQADKEFVWSLWKRLQVENPDLTQAVSFVVEEKHKAEIRDRKVLEILQSKDNTIEELEQKVAEQQQINSLAQRRTTVDEERTLMKEELTALHEELFNKNEELKHDYADVQTLYKQSAEHAAEQSHLIKQLEGLNLDTQKVLRNQEEAHTADTTSYQMLYKELSQCYQALVSSEANLRQSHQELTSLLAKKDQHILQLQDQLMKENEELRRAHDKRRERLCLIQTNYKTVREQLKEMEKLNAIEQLERRLMSLEEETETLREENKQLLEAREDLTNNCCRLKASLDHLQTHEAVREEAALAQAEGQHCEIVALEAQLAASQKETTKLHYQLLKLRQELGIVRAARDFYKNRATGPVQTGGIASNISNKVKLKSSRIRRPLRQLNHRIFRHNQAINWQGCSLSPTKDEWEDISVDKLTSELTGIEQQKKVLEMELEQWKQQSASMEVTRQVAANKALRGQLQEKEEKLRQLQDTSRSERDVTMKKQLVEDLRTRLKFLQEIEKNYQGKVEDLEKKVKTLTEEATNRKALIESLKRRLNVTTTEKSQYEASCTKLKEDLEKRQEQRMHALQTRLGASEHALATLEKTATEQMEGLTHQSSHALDRLQRQLGRAYTQLEQLHSFIKAMASEILLDVQEVKQQLMRRRRLRQASALAAKGGLSAKSVMKAKSIAASILNMSENDLEDIMDTDQIPSIGQLMEALRVKMKERKVLTEELAMLATPVSEKA</sequence>
<dbReference type="GO" id="GO:0010457">
    <property type="term" value="P:centriole-centriole cohesion"/>
    <property type="evidence" value="ECO:0007669"/>
    <property type="project" value="TreeGrafter"/>
</dbReference>
<dbReference type="Proteomes" id="UP000261620">
    <property type="component" value="Unplaced"/>
</dbReference>
<evidence type="ECO:0000313" key="2">
    <source>
        <dbReference type="Ensembl" id="ENSMMOP00000008084.1"/>
    </source>
</evidence>